<dbReference type="Proteomes" id="UP000694930">
    <property type="component" value="Chromosome 1"/>
</dbReference>
<protein>
    <submittedName>
        <fullName evidence="4">Uncharacterized protein LOC107004242</fullName>
    </submittedName>
</protein>
<feature type="compositionally biased region" description="Basic residues" evidence="1">
    <location>
        <begin position="127"/>
        <end position="141"/>
    </location>
</feature>
<gene>
    <name evidence="4" type="primary">LOC107004242</name>
</gene>
<feature type="transmembrane region" description="Helical" evidence="2">
    <location>
        <begin position="196"/>
        <end position="214"/>
    </location>
</feature>
<feature type="compositionally biased region" description="Polar residues" evidence="1">
    <location>
        <begin position="254"/>
        <end position="266"/>
    </location>
</feature>
<feature type="region of interest" description="Disordered" evidence="1">
    <location>
        <begin position="124"/>
        <end position="149"/>
    </location>
</feature>
<reference evidence="4" key="2">
    <citation type="submission" date="2025-08" db="UniProtKB">
        <authorList>
            <consortium name="RefSeq"/>
        </authorList>
    </citation>
    <scope>IDENTIFICATION</scope>
</reference>
<accession>A0ABM1FJY2</accession>
<evidence type="ECO:0000313" key="4">
    <source>
        <dbReference type="RefSeq" id="XP_015057991.1"/>
    </source>
</evidence>
<keyword evidence="3" id="KW-1185">Reference proteome</keyword>
<keyword evidence="2" id="KW-0812">Transmembrane</keyword>
<sequence length="278" mass="30507">MIYRCTPLDSHLQYHSSDLPLKISIRGRLQSGVLMDHTPCDFVIDVEMCNNTIEEVATTHTISIDKVGNRFFNNICDEEQLIRPENGFRMISNVKDDDELSPENVKVLVDHKVKGLVAENGVEKKNVKDKRKSGSAKKPPRPPRGLSLDAADQKLIKEIAELAMMKRVRIERIKASKKMKAAKASSNSSSSSTSSVLAFLFTVLFFLVLCFQGMSSGSSTVISHDSPQPSGSRSNSFIIQQYYSDLSARTATKSAGSHNLVGQISGSDPKDSPKSVAS</sequence>
<name>A0ABM1FJY2_SOLPN</name>
<dbReference type="GeneID" id="107004242"/>
<evidence type="ECO:0000313" key="3">
    <source>
        <dbReference type="Proteomes" id="UP000694930"/>
    </source>
</evidence>
<feature type="compositionally biased region" description="Basic and acidic residues" evidence="1">
    <location>
        <begin position="268"/>
        <end position="278"/>
    </location>
</feature>
<reference evidence="3" key="1">
    <citation type="journal article" date="2014" name="Nat. Genet.">
        <title>The genome of the stress-tolerant wild tomato species Solanum pennellii.</title>
        <authorList>
            <person name="Bolger A."/>
            <person name="Scossa F."/>
            <person name="Bolger M.E."/>
            <person name="Lanz C."/>
            <person name="Maumus F."/>
            <person name="Tohge T."/>
            <person name="Quesneville H."/>
            <person name="Alseekh S."/>
            <person name="Sorensen I."/>
            <person name="Lichtenstein G."/>
            <person name="Fich E.A."/>
            <person name="Conte M."/>
            <person name="Keller H."/>
            <person name="Schneeberger K."/>
            <person name="Schwacke R."/>
            <person name="Ofner I."/>
            <person name="Vrebalov J."/>
            <person name="Xu Y."/>
            <person name="Osorio S."/>
            <person name="Aflitos S.A."/>
            <person name="Schijlen E."/>
            <person name="Jimenez-Gomez J.M."/>
            <person name="Ryngajllo M."/>
            <person name="Kimura S."/>
            <person name="Kumar R."/>
            <person name="Koenig D."/>
            <person name="Headland L.R."/>
            <person name="Maloof J.N."/>
            <person name="Sinha N."/>
            <person name="van Ham R.C."/>
            <person name="Lankhorst R.K."/>
            <person name="Mao L."/>
            <person name="Vogel A."/>
            <person name="Arsova B."/>
            <person name="Panstruga R."/>
            <person name="Fei Z."/>
            <person name="Rose J.K."/>
            <person name="Zamir D."/>
            <person name="Carrari F."/>
            <person name="Giovannoni J.J."/>
            <person name="Weigel D."/>
            <person name="Usadel B."/>
            <person name="Fernie A.R."/>
        </authorList>
    </citation>
    <scope>NUCLEOTIDE SEQUENCE [LARGE SCALE GENOMIC DNA]</scope>
    <source>
        <strain evidence="3">cv. LA0716</strain>
    </source>
</reference>
<organism evidence="3 4">
    <name type="scientific">Solanum pennellii</name>
    <name type="common">Tomato</name>
    <name type="synonym">Lycopersicon pennellii</name>
    <dbReference type="NCBI Taxonomy" id="28526"/>
    <lineage>
        <taxon>Eukaryota</taxon>
        <taxon>Viridiplantae</taxon>
        <taxon>Streptophyta</taxon>
        <taxon>Embryophyta</taxon>
        <taxon>Tracheophyta</taxon>
        <taxon>Spermatophyta</taxon>
        <taxon>Magnoliopsida</taxon>
        <taxon>eudicotyledons</taxon>
        <taxon>Gunneridae</taxon>
        <taxon>Pentapetalae</taxon>
        <taxon>asterids</taxon>
        <taxon>lamiids</taxon>
        <taxon>Solanales</taxon>
        <taxon>Solanaceae</taxon>
        <taxon>Solanoideae</taxon>
        <taxon>Solaneae</taxon>
        <taxon>Solanum</taxon>
        <taxon>Solanum subgen. Lycopersicon</taxon>
    </lineage>
</organism>
<dbReference type="PANTHER" id="PTHR34188">
    <property type="entry name" value="OS01G0299500 PROTEIN"/>
    <property type="match status" value="1"/>
</dbReference>
<dbReference type="PANTHER" id="PTHR34188:SF16">
    <property type="entry name" value="TRANSMEMBRANE PROTEIN"/>
    <property type="match status" value="1"/>
</dbReference>
<keyword evidence="2" id="KW-1133">Transmembrane helix</keyword>
<proteinExistence type="predicted"/>
<dbReference type="RefSeq" id="XP_015057991.1">
    <property type="nucleotide sequence ID" value="XM_015202505.2"/>
</dbReference>
<evidence type="ECO:0000256" key="2">
    <source>
        <dbReference type="SAM" id="Phobius"/>
    </source>
</evidence>
<feature type="region of interest" description="Disordered" evidence="1">
    <location>
        <begin position="254"/>
        <end position="278"/>
    </location>
</feature>
<evidence type="ECO:0000256" key="1">
    <source>
        <dbReference type="SAM" id="MobiDB-lite"/>
    </source>
</evidence>
<keyword evidence="2" id="KW-0472">Membrane</keyword>